<evidence type="ECO:0000256" key="5">
    <source>
        <dbReference type="SAM" id="SignalP"/>
    </source>
</evidence>
<dbReference type="InterPro" id="IPR013784">
    <property type="entry name" value="Carb-bd-like_fold"/>
</dbReference>
<dbReference type="Gene3D" id="2.60.40.1120">
    <property type="entry name" value="Carboxypeptidase-like, regulatory domain"/>
    <property type="match status" value="1"/>
</dbReference>
<dbReference type="Pfam" id="PF13620">
    <property type="entry name" value="CarboxypepD_reg"/>
    <property type="match status" value="1"/>
</dbReference>
<keyword evidence="2" id="KW-0472">Membrane</keyword>
<dbReference type="EMBL" id="JBBVGT010000002">
    <property type="protein sequence ID" value="MFB5945769.1"/>
    <property type="molecule type" value="Genomic_DNA"/>
</dbReference>
<organism evidence="7 8">
    <name type="scientific">Albibacterium profundi</name>
    <dbReference type="NCBI Taxonomy" id="3134906"/>
    <lineage>
        <taxon>Bacteria</taxon>
        <taxon>Pseudomonadati</taxon>
        <taxon>Bacteroidota</taxon>
        <taxon>Sphingobacteriia</taxon>
        <taxon>Sphingobacteriales</taxon>
        <taxon>Sphingobacteriaceae</taxon>
        <taxon>Albibacterium</taxon>
    </lineage>
</organism>
<evidence type="ECO:0000313" key="7">
    <source>
        <dbReference type="EMBL" id="MFB5945769.1"/>
    </source>
</evidence>
<evidence type="ECO:0000256" key="1">
    <source>
        <dbReference type="ARBA" id="ARBA00004442"/>
    </source>
</evidence>
<name>A0ABV5CE67_9SPHI</name>
<evidence type="ECO:0000313" key="8">
    <source>
        <dbReference type="Proteomes" id="UP001580928"/>
    </source>
</evidence>
<gene>
    <name evidence="7" type="ORF">WKR92_07975</name>
</gene>
<keyword evidence="5" id="KW-0732">Signal</keyword>
<dbReference type="RefSeq" id="WP_375557302.1">
    <property type="nucleotide sequence ID" value="NZ_JBBVGT010000002.1"/>
</dbReference>
<feature type="signal peptide" evidence="5">
    <location>
        <begin position="1"/>
        <end position="24"/>
    </location>
</feature>
<feature type="compositionally biased region" description="Gly residues" evidence="4">
    <location>
        <begin position="794"/>
        <end position="807"/>
    </location>
</feature>
<accession>A0ABV5CE67</accession>
<protein>
    <submittedName>
        <fullName evidence="7">Outer membrane beta-barrel family protein</fullName>
    </submittedName>
</protein>
<dbReference type="Pfam" id="PF14905">
    <property type="entry name" value="OMP_b-brl_3"/>
    <property type="match status" value="1"/>
</dbReference>
<keyword evidence="3" id="KW-0998">Cell outer membrane</keyword>
<evidence type="ECO:0000259" key="6">
    <source>
        <dbReference type="Pfam" id="PF14905"/>
    </source>
</evidence>
<comment type="subcellular location">
    <subcellularLocation>
        <location evidence="1">Cell outer membrane</location>
    </subcellularLocation>
</comment>
<dbReference type="Proteomes" id="UP001580928">
    <property type="component" value="Unassembled WGS sequence"/>
</dbReference>
<evidence type="ECO:0000256" key="3">
    <source>
        <dbReference type="ARBA" id="ARBA00023237"/>
    </source>
</evidence>
<sequence length="807" mass="91805">MSLHSFKFKALFLFFSFFVGQVYAQQNGSIRGQIVDEAKDGLEFVAVSLLKLPDSSFVEHAETAANGRFQFPSVAAGEYVIKTNYIGYNEEKRNVTVKVGANENLGVINLSVDSKLLQEVVVEREAPAVQYELDRTVFNITSDVQAMSVNATEVLEQIPMVELDEEGTPSVMGQNLTVLIDGRPSRIYGDNIETVLKLIPSGVIAKVEVITSPSARYTTEQGGIVLNIVTKSERLIGVSGIATMNATTNNNYSPSLNLNITRKKIGFNNSVSFDFDKQTSESSIYRENRVDDLFFTDQQRTGTDIDKDFSYNGNLFYNVNDNNTIGIFFGVGKDTEDENEVLLTRSYNAEGEDISAYRRAINGTEESWQYRGGIDYKRTFENENQVLDLQAYYSTRDDKEIEIFDQESEWEELEHLQHQTSVSEDEGFTFQGDYVHPFGEKSMLEAGIRADWETDANDFTPLEFDPELGDYVIDTELLNDFVSKEKEFTGYLMYRNSFDRFSLQAGARLEKAILKTEQELLNQSYENNFLNLIPTLNLAYRLKNEDNIKFSYSRRVNRPWWRQLNPFVDYSNPEDIQSGNPDLDPEFINSFEASYGKFINQFNLFGSVFYRHSNNPIQRVSTVDGSGVTHTTYQNIGTENYYGLETGASADIIPQWNVRLNVGLRKNEVLGFARENSQISFTGRFSTFFPIWAGFRGYAFVRYRGPRAIAQGKMKGMLISDAGIRKSFFDKKANFSVRISDIFNQRQFSRTLEQENFFQTSDYRRQSRYVSFSISYIFGGLRDSAGDRDRGDGFDQGPGGMEPGMED</sequence>
<proteinExistence type="predicted"/>
<comment type="caution">
    <text evidence="7">The sequence shown here is derived from an EMBL/GenBank/DDBJ whole genome shotgun (WGS) entry which is preliminary data.</text>
</comment>
<feature type="region of interest" description="Disordered" evidence="4">
    <location>
        <begin position="787"/>
        <end position="807"/>
    </location>
</feature>
<evidence type="ECO:0000256" key="2">
    <source>
        <dbReference type="ARBA" id="ARBA00023136"/>
    </source>
</evidence>
<dbReference type="SUPFAM" id="SSF49452">
    <property type="entry name" value="Starch-binding domain-like"/>
    <property type="match status" value="1"/>
</dbReference>
<dbReference type="Gene3D" id="2.40.170.20">
    <property type="entry name" value="TonB-dependent receptor, beta-barrel domain"/>
    <property type="match status" value="1"/>
</dbReference>
<evidence type="ECO:0000256" key="4">
    <source>
        <dbReference type="SAM" id="MobiDB-lite"/>
    </source>
</evidence>
<dbReference type="InterPro" id="IPR036942">
    <property type="entry name" value="Beta-barrel_TonB_sf"/>
</dbReference>
<keyword evidence="8" id="KW-1185">Reference proteome</keyword>
<dbReference type="PANTHER" id="PTHR40980:SF4">
    <property type="entry name" value="TONB-DEPENDENT RECEPTOR-LIKE BETA-BARREL DOMAIN-CONTAINING PROTEIN"/>
    <property type="match status" value="1"/>
</dbReference>
<feature type="chain" id="PRO_5046908879" evidence="5">
    <location>
        <begin position="25"/>
        <end position="807"/>
    </location>
</feature>
<dbReference type="SUPFAM" id="SSF56935">
    <property type="entry name" value="Porins"/>
    <property type="match status" value="1"/>
</dbReference>
<dbReference type="InterPro" id="IPR041700">
    <property type="entry name" value="OMP_b-brl_3"/>
</dbReference>
<reference evidence="7 8" key="1">
    <citation type="submission" date="2024-04" db="EMBL/GenBank/DDBJ databases">
        <title>Albibacterium profundi sp. nov., isolated from sediment of the Challenger Deep of Mariana Trench.</title>
        <authorList>
            <person name="Wang Y."/>
        </authorList>
    </citation>
    <scope>NUCLEOTIDE SEQUENCE [LARGE SCALE GENOMIC DNA]</scope>
    <source>
        <strain evidence="7 8">RHL897</strain>
    </source>
</reference>
<feature type="domain" description="Outer membrane protein beta-barrel" evidence="6">
    <location>
        <begin position="378"/>
        <end position="776"/>
    </location>
</feature>
<dbReference type="PANTHER" id="PTHR40980">
    <property type="entry name" value="PLUG DOMAIN-CONTAINING PROTEIN"/>
    <property type="match status" value="1"/>
</dbReference>